<sequence>MDAVGVDIGGTKIAVGVVDPAGRILAKVRRPTQPKDPASIDAAIADAIAELSRTYNIKAVGVAAAGFASSDRNHMTFAPNIAWRDYPLGDNIRALIGKDDVTVVVENDANAAGWAEFAHGAGKGTNTMVMLTIGTGLGAAIVVNGELVRGAYGFAAELGHICLVPGGLPCGCGQRGCWEQYASGSALTREARRAAADRTVRAARLLEKAGGDPAAIKGPHVTQAAVEGDELAIELLRDLGTAIGEGCASIAAVLDPEVFVIGGGVIAAGDLMLGPAREAFAKHLTASGHRPLSPILAADMANDAGIVGAAALAREAVPLEF</sequence>
<protein>
    <recommendedName>
        <fullName evidence="3">Glucokinase</fullName>
        <ecNumber evidence="2">2.7.1.2</ecNumber>
    </recommendedName>
    <alternativeName>
        <fullName evidence="8">Glucose kinase</fullName>
    </alternativeName>
</protein>
<evidence type="ECO:0000313" key="10">
    <source>
        <dbReference type="Proteomes" id="UP000547973"/>
    </source>
</evidence>
<name>A0A7Y9Z9D3_9MICO</name>
<gene>
    <name evidence="9" type="ORF">BKA03_001348</name>
</gene>
<evidence type="ECO:0000256" key="7">
    <source>
        <dbReference type="ARBA" id="ARBA00022840"/>
    </source>
</evidence>
<evidence type="ECO:0000256" key="2">
    <source>
        <dbReference type="ARBA" id="ARBA00012323"/>
    </source>
</evidence>
<dbReference type="PANTHER" id="PTHR18964:SF173">
    <property type="entry name" value="GLUCOKINASE"/>
    <property type="match status" value="1"/>
</dbReference>
<dbReference type="PANTHER" id="PTHR18964">
    <property type="entry name" value="ROK (REPRESSOR, ORF, KINASE) FAMILY"/>
    <property type="match status" value="1"/>
</dbReference>
<dbReference type="SUPFAM" id="SSF53067">
    <property type="entry name" value="Actin-like ATPase domain"/>
    <property type="match status" value="1"/>
</dbReference>
<accession>A0A7Y9Z9D3</accession>
<keyword evidence="5" id="KW-0547">Nucleotide-binding</keyword>
<dbReference type="PROSITE" id="PS01125">
    <property type="entry name" value="ROK"/>
    <property type="match status" value="1"/>
</dbReference>
<dbReference type="NCBIfam" id="TIGR00744">
    <property type="entry name" value="ROK_glcA_fam"/>
    <property type="match status" value="1"/>
</dbReference>
<keyword evidence="10" id="KW-1185">Reference proteome</keyword>
<reference evidence="9 10" key="1">
    <citation type="submission" date="2020-07" db="EMBL/GenBank/DDBJ databases">
        <title>Sequencing the genomes of 1000 actinobacteria strains.</title>
        <authorList>
            <person name="Klenk H.-P."/>
        </authorList>
    </citation>
    <scope>NUCLEOTIDE SEQUENCE [LARGE SCALE GENOMIC DNA]</scope>
    <source>
        <strain evidence="9 10">DSM 19970</strain>
    </source>
</reference>
<dbReference type="InterPro" id="IPR043129">
    <property type="entry name" value="ATPase_NBD"/>
</dbReference>
<organism evidence="9 10">
    <name type="scientific">Demequina lutea</name>
    <dbReference type="NCBI Taxonomy" id="431489"/>
    <lineage>
        <taxon>Bacteria</taxon>
        <taxon>Bacillati</taxon>
        <taxon>Actinomycetota</taxon>
        <taxon>Actinomycetes</taxon>
        <taxon>Micrococcales</taxon>
        <taxon>Demequinaceae</taxon>
        <taxon>Demequina</taxon>
    </lineage>
</organism>
<dbReference type="GO" id="GO:0005737">
    <property type="term" value="C:cytoplasm"/>
    <property type="evidence" value="ECO:0007669"/>
    <property type="project" value="InterPro"/>
</dbReference>
<dbReference type="Gene3D" id="3.30.420.40">
    <property type="match status" value="2"/>
</dbReference>
<evidence type="ECO:0000256" key="6">
    <source>
        <dbReference type="ARBA" id="ARBA00022777"/>
    </source>
</evidence>
<dbReference type="GO" id="GO:0005524">
    <property type="term" value="F:ATP binding"/>
    <property type="evidence" value="ECO:0007669"/>
    <property type="project" value="UniProtKB-KW"/>
</dbReference>
<dbReference type="InterPro" id="IPR049874">
    <property type="entry name" value="ROK_cs"/>
</dbReference>
<dbReference type="EC" id="2.7.1.2" evidence="2"/>
<comment type="caution">
    <text evidence="9">The sequence shown here is derived from an EMBL/GenBank/DDBJ whole genome shotgun (WGS) entry which is preliminary data.</text>
</comment>
<dbReference type="AlphaFoldDB" id="A0A7Y9Z9D3"/>
<keyword evidence="4 9" id="KW-0808">Transferase</keyword>
<evidence type="ECO:0000256" key="8">
    <source>
        <dbReference type="ARBA" id="ARBA00032386"/>
    </source>
</evidence>
<evidence type="ECO:0000313" key="9">
    <source>
        <dbReference type="EMBL" id="NYI41229.1"/>
    </source>
</evidence>
<evidence type="ECO:0000256" key="1">
    <source>
        <dbReference type="ARBA" id="ARBA00006479"/>
    </source>
</evidence>
<evidence type="ECO:0000256" key="3">
    <source>
        <dbReference type="ARBA" id="ARBA00014701"/>
    </source>
</evidence>
<evidence type="ECO:0000256" key="4">
    <source>
        <dbReference type="ARBA" id="ARBA00022679"/>
    </source>
</evidence>
<dbReference type="Pfam" id="PF00480">
    <property type="entry name" value="ROK"/>
    <property type="match status" value="1"/>
</dbReference>
<dbReference type="InterPro" id="IPR004654">
    <property type="entry name" value="ROK_glcA"/>
</dbReference>
<dbReference type="Proteomes" id="UP000547973">
    <property type="component" value="Unassembled WGS sequence"/>
</dbReference>
<keyword evidence="7" id="KW-0067">ATP-binding</keyword>
<comment type="similarity">
    <text evidence="1">Belongs to the ROK (NagC/XylR) family.</text>
</comment>
<evidence type="ECO:0000256" key="5">
    <source>
        <dbReference type="ARBA" id="ARBA00022741"/>
    </source>
</evidence>
<proteinExistence type="inferred from homology"/>
<dbReference type="RefSeq" id="WP_062075031.1">
    <property type="nucleotide sequence ID" value="NZ_BBRC01000005.1"/>
</dbReference>
<dbReference type="GO" id="GO:0004340">
    <property type="term" value="F:glucokinase activity"/>
    <property type="evidence" value="ECO:0007669"/>
    <property type="project" value="UniProtKB-EC"/>
</dbReference>
<dbReference type="InterPro" id="IPR000600">
    <property type="entry name" value="ROK"/>
</dbReference>
<dbReference type="EMBL" id="JACBZO010000001">
    <property type="protein sequence ID" value="NYI41229.1"/>
    <property type="molecule type" value="Genomic_DNA"/>
</dbReference>
<dbReference type="OrthoDB" id="9810372at2"/>
<dbReference type="GO" id="GO:0006096">
    <property type="term" value="P:glycolytic process"/>
    <property type="evidence" value="ECO:0007669"/>
    <property type="project" value="InterPro"/>
</dbReference>
<keyword evidence="6 9" id="KW-0418">Kinase</keyword>